<reference evidence="5" key="1">
    <citation type="submission" date="2019-11" db="EMBL/GenBank/DDBJ databases">
        <title>Description of new Acetobacter species.</title>
        <authorList>
            <person name="Cleenwerck I."/>
            <person name="Sombolestani A.S."/>
        </authorList>
    </citation>
    <scope>NUCLEOTIDE SEQUENCE</scope>
    <source>
        <strain evidence="5">LMG 1626</strain>
    </source>
</reference>
<dbReference type="CDD" id="cd04673">
    <property type="entry name" value="NUDIX_ADPRase"/>
    <property type="match status" value="1"/>
</dbReference>
<dbReference type="RefSeq" id="WP_166312863.1">
    <property type="nucleotide sequence ID" value="NZ_WOTH01000002.1"/>
</dbReference>
<evidence type="ECO:0000256" key="2">
    <source>
        <dbReference type="ARBA" id="ARBA00022801"/>
    </source>
</evidence>
<dbReference type="Gene3D" id="3.90.79.10">
    <property type="entry name" value="Nucleoside Triphosphate Pyrophosphohydrolase"/>
    <property type="match status" value="1"/>
</dbReference>
<evidence type="ECO:0000313" key="5">
    <source>
        <dbReference type="EMBL" id="NHO52742.1"/>
    </source>
</evidence>
<dbReference type="GO" id="GO:0016787">
    <property type="term" value="F:hydrolase activity"/>
    <property type="evidence" value="ECO:0007669"/>
    <property type="project" value="UniProtKB-KW"/>
</dbReference>
<dbReference type="InterPro" id="IPR020084">
    <property type="entry name" value="NUDIX_hydrolase_CS"/>
</dbReference>
<comment type="cofactor">
    <cofactor evidence="1">
        <name>Mg(2+)</name>
        <dbReference type="ChEBI" id="CHEBI:18420"/>
    </cofactor>
</comment>
<name>A0A967BAH1_9PROT</name>
<organism evidence="5 6">
    <name type="scientific">Acetobacter estunensis</name>
    <dbReference type="NCBI Taxonomy" id="104097"/>
    <lineage>
        <taxon>Bacteria</taxon>
        <taxon>Pseudomonadati</taxon>
        <taxon>Pseudomonadota</taxon>
        <taxon>Alphaproteobacteria</taxon>
        <taxon>Acetobacterales</taxon>
        <taxon>Acetobacteraceae</taxon>
        <taxon>Acetobacter</taxon>
    </lineage>
</organism>
<accession>A0A967BAH1</accession>
<dbReference type="SUPFAM" id="SSF55811">
    <property type="entry name" value="Nudix"/>
    <property type="match status" value="1"/>
</dbReference>
<protein>
    <submittedName>
        <fullName evidence="5">NUDIX domain-containing protein</fullName>
    </submittedName>
</protein>
<keyword evidence="2 3" id="KW-0378">Hydrolase</keyword>
<comment type="similarity">
    <text evidence="3">Belongs to the Nudix hydrolase family.</text>
</comment>
<keyword evidence="6" id="KW-1185">Reference proteome</keyword>
<dbReference type="PANTHER" id="PTHR43736">
    <property type="entry name" value="ADP-RIBOSE PYROPHOSPHATASE"/>
    <property type="match status" value="1"/>
</dbReference>
<evidence type="ECO:0000259" key="4">
    <source>
        <dbReference type="PROSITE" id="PS51462"/>
    </source>
</evidence>
<dbReference type="PROSITE" id="PS00893">
    <property type="entry name" value="NUDIX_BOX"/>
    <property type="match status" value="1"/>
</dbReference>
<dbReference type="PROSITE" id="PS51462">
    <property type="entry name" value="NUDIX"/>
    <property type="match status" value="1"/>
</dbReference>
<evidence type="ECO:0000256" key="3">
    <source>
        <dbReference type="RuleBase" id="RU003476"/>
    </source>
</evidence>
<dbReference type="PANTHER" id="PTHR43736:SF1">
    <property type="entry name" value="DIHYDRONEOPTERIN TRIPHOSPHATE DIPHOSPHATASE"/>
    <property type="match status" value="1"/>
</dbReference>
<proteinExistence type="inferred from homology"/>
<comment type="caution">
    <text evidence="5">The sequence shown here is derived from an EMBL/GenBank/DDBJ whole genome shotgun (WGS) entry which is preliminary data.</text>
</comment>
<feature type="domain" description="Nudix hydrolase" evidence="4">
    <location>
        <begin position="7"/>
        <end position="143"/>
    </location>
</feature>
<dbReference type="Pfam" id="PF00293">
    <property type="entry name" value="NUDIX"/>
    <property type="match status" value="1"/>
</dbReference>
<dbReference type="PRINTS" id="PR00502">
    <property type="entry name" value="NUDIXFAMILY"/>
</dbReference>
<sequence>MTSSLPEPRGGVLAVCRNPADGRFLLVKRANAPDAGLWGFPGGRIEPGEDLFTAASRELAEETGIHARAASVLTALDSIHHAPDGRLLFHYVIVAIRCVLPEDATTITPRANDDALEAKWCTLDEIIQMAGRSSRGVLDLARLAQNAS</sequence>
<dbReference type="InterPro" id="IPR000086">
    <property type="entry name" value="NUDIX_hydrolase_dom"/>
</dbReference>
<dbReference type="AlphaFoldDB" id="A0A967BAH1"/>
<dbReference type="EMBL" id="WOTH01000002">
    <property type="protein sequence ID" value="NHO52742.1"/>
    <property type="molecule type" value="Genomic_DNA"/>
</dbReference>
<dbReference type="InterPro" id="IPR020476">
    <property type="entry name" value="Nudix_hydrolase"/>
</dbReference>
<evidence type="ECO:0000313" key="6">
    <source>
        <dbReference type="Proteomes" id="UP000597459"/>
    </source>
</evidence>
<dbReference type="Proteomes" id="UP000597459">
    <property type="component" value="Unassembled WGS sequence"/>
</dbReference>
<gene>
    <name evidence="5" type="ORF">GOB87_02015</name>
</gene>
<dbReference type="InterPro" id="IPR015797">
    <property type="entry name" value="NUDIX_hydrolase-like_dom_sf"/>
</dbReference>
<evidence type="ECO:0000256" key="1">
    <source>
        <dbReference type="ARBA" id="ARBA00001946"/>
    </source>
</evidence>